<comment type="caution">
    <text evidence="1">The sequence shown here is derived from an EMBL/GenBank/DDBJ whole genome shotgun (WGS) entry which is preliminary data.</text>
</comment>
<dbReference type="PANTHER" id="PTHR22931:SF9">
    <property type="entry name" value="PYRUVATE, PHOSPHATE DIKINASE 1, CHLOROPLASTIC"/>
    <property type="match status" value="1"/>
</dbReference>
<dbReference type="SUPFAM" id="SSF56059">
    <property type="entry name" value="Glutathione synthetase ATP-binding domain-like"/>
    <property type="match status" value="1"/>
</dbReference>
<evidence type="ECO:0000313" key="1">
    <source>
        <dbReference type="EMBL" id="GAH15857.1"/>
    </source>
</evidence>
<dbReference type="InterPro" id="IPR013815">
    <property type="entry name" value="ATP_grasp_subdomain_1"/>
</dbReference>
<organism evidence="1">
    <name type="scientific">marine sediment metagenome</name>
    <dbReference type="NCBI Taxonomy" id="412755"/>
    <lineage>
        <taxon>unclassified sequences</taxon>
        <taxon>metagenomes</taxon>
        <taxon>ecological metagenomes</taxon>
    </lineage>
</organism>
<reference evidence="1" key="1">
    <citation type="journal article" date="2014" name="Front. Microbiol.">
        <title>High frequency of phylogenetically diverse reductive dehalogenase-homologous genes in deep subseafloor sedimentary metagenomes.</title>
        <authorList>
            <person name="Kawai M."/>
            <person name="Futagami T."/>
            <person name="Toyoda A."/>
            <person name="Takaki Y."/>
            <person name="Nishi S."/>
            <person name="Hori S."/>
            <person name="Arai W."/>
            <person name="Tsubouchi T."/>
            <person name="Morono Y."/>
            <person name="Uchiyama I."/>
            <person name="Ito T."/>
            <person name="Fujiyama A."/>
            <person name="Inagaki F."/>
            <person name="Takami H."/>
        </authorList>
    </citation>
    <scope>NUCLEOTIDE SEQUENCE</scope>
    <source>
        <strain evidence="1">Expedition CK06-06</strain>
    </source>
</reference>
<dbReference type="AlphaFoldDB" id="X1D6K9"/>
<dbReference type="Gene3D" id="3.30.1490.20">
    <property type="entry name" value="ATP-grasp fold, A domain"/>
    <property type="match status" value="1"/>
</dbReference>
<dbReference type="Gene3D" id="1.20.80.30">
    <property type="match status" value="1"/>
</dbReference>
<dbReference type="GO" id="GO:0050242">
    <property type="term" value="F:pyruvate, phosphate dikinase activity"/>
    <property type="evidence" value="ECO:0007669"/>
    <property type="project" value="InterPro"/>
</dbReference>
<proteinExistence type="predicted"/>
<name>X1D6K9_9ZZZZ</name>
<dbReference type="EMBL" id="BART01034237">
    <property type="protein sequence ID" value="GAH15857.1"/>
    <property type="molecule type" value="Genomic_DNA"/>
</dbReference>
<protein>
    <submittedName>
        <fullName evidence="1">Uncharacterized protein</fullName>
    </submittedName>
</protein>
<dbReference type="GO" id="GO:0005524">
    <property type="term" value="F:ATP binding"/>
    <property type="evidence" value="ECO:0007669"/>
    <property type="project" value="InterPro"/>
</dbReference>
<accession>X1D6K9</accession>
<dbReference type="PANTHER" id="PTHR22931">
    <property type="entry name" value="PHOSPHOENOLPYRUVATE DIKINASE-RELATED"/>
    <property type="match status" value="1"/>
</dbReference>
<gene>
    <name evidence="1" type="ORF">S01H4_58585</name>
</gene>
<sequence>MNDEIVNSLAKKNPWCAYDSYRRFLASFGQTVWGLDMESYNIVDKIKQRYKVKYKHDLPWEKMKEIADVTKNILQKEGYGEALEDMLQDPLKQLFTALHAVFDSWNSNAACRYREIKGICDSWQTAAIVQEMAMGNQKSDDIRIGMDETQASLTGVIPRSHVTELGVRTL</sequence>
<dbReference type="InterPro" id="IPR010121">
    <property type="entry name" value="Pyruvate_phosphate_dikinase"/>
</dbReference>
<feature type="non-terminal residue" evidence="1">
    <location>
        <position position="170"/>
    </location>
</feature>